<dbReference type="AlphaFoldDB" id="A0A0S2ZQ07"/>
<protein>
    <submittedName>
        <fullName evidence="2">Uncharacterized protein</fullName>
    </submittedName>
</protein>
<reference evidence="2 3" key="1">
    <citation type="submission" date="2015-11" db="EMBL/GenBank/DDBJ databases">
        <authorList>
            <person name="Zhang Y."/>
            <person name="Guo Z."/>
        </authorList>
    </citation>
    <scope>NUCLEOTIDE SEQUENCE [LARGE SCALE GENOMIC DNA]</scope>
    <source>
        <strain evidence="2 3">ChDC F174</strain>
    </source>
</reference>
<feature type="chain" id="PRO_5006608758" evidence="1">
    <location>
        <begin position="19"/>
        <end position="200"/>
    </location>
</feature>
<keyword evidence="1" id="KW-0732">Signal</keyword>
<dbReference type="RefSeq" id="WP_029493821.1">
    <property type="nucleotide sequence ID" value="NZ_ATKF01000105.1"/>
</dbReference>
<sequence>MKKILSLFIIIFSLNIFASKFDNDKSVPTSWYIQEGEEEGYEKKIKEILNRGGYISVLNNKKITFKDYLCEVGVLVVDIAYSERYGRNFAIINPDFYSPISFKRDFVCKAINDEEILFEAPGVGFTGIINMDTGTTYIFNPNSRYYLNDLEVSKRESITLEEAAEYCREIVKENPEYIREIYKAEERYKKRSGYNSRIMY</sequence>
<dbReference type="KEGG" id="fhw:RN87_10445"/>
<organism evidence="2">
    <name type="scientific">Fusobacterium hwasookii ChDC F174</name>
    <dbReference type="NCBI Taxonomy" id="1307442"/>
    <lineage>
        <taxon>Bacteria</taxon>
        <taxon>Fusobacteriati</taxon>
        <taxon>Fusobacteriota</taxon>
        <taxon>Fusobacteriia</taxon>
        <taxon>Fusobacteriales</taxon>
        <taxon>Fusobacteriaceae</taxon>
        <taxon>Fusobacterium</taxon>
    </lineage>
</organism>
<evidence type="ECO:0000313" key="2">
    <source>
        <dbReference type="EMBL" id="ALQ40932.1"/>
    </source>
</evidence>
<name>A0A0S2ZQ07_9FUSO</name>
<dbReference type="EMBL" id="CP013331">
    <property type="protein sequence ID" value="ALQ40932.1"/>
    <property type="molecule type" value="Genomic_DNA"/>
</dbReference>
<gene>
    <name evidence="2" type="ORF">RN87_10445</name>
</gene>
<feature type="signal peptide" evidence="1">
    <location>
        <begin position="1"/>
        <end position="18"/>
    </location>
</feature>
<proteinExistence type="predicted"/>
<accession>A0A0S2ZQ07</accession>
<dbReference type="Proteomes" id="UP000063275">
    <property type="component" value="Chromosome"/>
</dbReference>
<evidence type="ECO:0000256" key="1">
    <source>
        <dbReference type="SAM" id="SignalP"/>
    </source>
</evidence>
<evidence type="ECO:0000313" key="3">
    <source>
        <dbReference type="Proteomes" id="UP000063275"/>
    </source>
</evidence>